<evidence type="ECO:0000313" key="3">
    <source>
        <dbReference type="Proteomes" id="UP000000845"/>
    </source>
</evidence>
<feature type="coiled-coil region" evidence="1">
    <location>
        <begin position="58"/>
        <end position="87"/>
    </location>
</feature>
<accession>D1AM12</accession>
<dbReference type="eggNOG" id="COG2963">
    <property type="taxonomic scope" value="Bacteria"/>
</dbReference>
<dbReference type="KEGG" id="str:Sterm_0398"/>
<dbReference type="HOGENOM" id="CLU_027402_33_1_0"/>
<dbReference type="EMBL" id="CP001739">
    <property type="protein sequence ID" value="ACZ07280.1"/>
    <property type="molecule type" value="Genomic_DNA"/>
</dbReference>
<dbReference type="STRING" id="526218.Sterm_0398"/>
<sequence>MIMIKRKRRNYTSTFKKQIVQLYQNGESESDIAKEYDILVSVIGRWLSQYDNSGSFKEKENRNELENIQLKKRNKELEMENDIIKQAALILA</sequence>
<keyword evidence="1" id="KW-0175">Coiled coil</keyword>
<evidence type="ECO:0000313" key="2">
    <source>
        <dbReference type="EMBL" id="ACZ07280.1"/>
    </source>
</evidence>
<dbReference type="GO" id="GO:0003677">
    <property type="term" value="F:DNA binding"/>
    <property type="evidence" value="ECO:0007669"/>
    <property type="project" value="InterPro"/>
</dbReference>
<reference evidence="2 3" key="2">
    <citation type="journal article" date="2010" name="Stand. Genomic Sci.">
        <title>Complete genome sequence of Sebaldella termitidis type strain (NCTC 11300).</title>
        <authorList>
            <person name="Harmon-Smith M."/>
            <person name="Celia L."/>
            <person name="Chertkov O."/>
            <person name="Lapidus A."/>
            <person name="Copeland A."/>
            <person name="Glavina Del Rio T."/>
            <person name="Nolan M."/>
            <person name="Lucas S."/>
            <person name="Tice H."/>
            <person name="Cheng J.F."/>
            <person name="Han C."/>
            <person name="Detter J.C."/>
            <person name="Bruce D."/>
            <person name="Goodwin L."/>
            <person name="Pitluck S."/>
            <person name="Pati A."/>
            <person name="Liolios K."/>
            <person name="Ivanova N."/>
            <person name="Mavromatis K."/>
            <person name="Mikhailova N."/>
            <person name="Chen A."/>
            <person name="Palaniappan K."/>
            <person name="Land M."/>
            <person name="Hauser L."/>
            <person name="Chang Y.J."/>
            <person name="Jeffries C.D."/>
            <person name="Brettin T."/>
            <person name="Goker M."/>
            <person name="Beck B."/>
            <person name="Bristow J."/>
            <person name="Eisen J.A."/>
            <person name="Markowitz V."/>
            <person name="Hugenholtz P."/>
            <person name="Kyrpides N.C."/>
            <person name="Klenk H.P."/>
            <person name="Chen F."/>
        </authorList>
    </citation>
    <scope>NUCLEOTIDE SEQUENCE [LARGE SCALE GENOMIC DNA]</scope>
    <source>
        <strain evidence="3">ATCC 33386 / NCTC 11300</strain>
    </source>
</reference>
<gene>
    <name evidence="2" type="ordered locus">Sterm_0398</name>
</gene>
<proteinExistence type="predicted"/>
<dbReference type="GO" id="GO:0006313">
    <property type="term" value="P:DNA transposition"/>
    <property type="evidence" value="ECO:0007669"/>
    <property type="project" value="InterPro"/>
</dbReference>
<organism evidence="2 3">
    <name type="scientific">Sebaldella termitidis (strain ATCC 33386 / NCTC 11300)</name>
    <dbReference type="NCBI Taxonomy" id="526218"/>
    <lineage>
        <taxon>Bacteria</taxon>
        <taxon>Fusobacteriati</taxon>
        <taxon>Fusobacteriota</taxon>
        <taxon>Fusobacteriia</taxon>
        <taxon>Fusobacteriales</taxon>
        <taxon>Leptotrichiaceae</taxon>
        <taxon>Sebaldella</taxon>
    </lineage>
</organism>
<dbReference type="PANTHER" id="PTHR33215">
    <property type="entry name" value="PROTEIN DISTAL ANTENNA"/>
    <property type="match status" value="1"/>
</dbReference>
<dbReference type="GO" id="GO:0004803">
    <property type="term" value="F:transposase activity"/>
    <property type="evidence" value="ECO:0007669"/>
    <property type="project" value="InterPro"/>
</dbReference>
<dbReference type="InterPro" id="IPR051839">
    <property type="entry name" value="RD_transcriptional_regulator"/>
</dbReference>
<dbReference type="PANTHER" id="PTHR33215:SF11">
    <property type="entry name" value="BLR1542 PROTEIN"/>
    <property type="match status" value="1"/>
</dbReference>
<evidence type="ECO:0000256" key="1">
    <source>
        <dbReference type="SAM" id="Coils"/>
    </source>
</evidence>
<name>D1AM12_SEBTE</name>
<dbReference type="Proteomes" id="UP000000845">
    <property type="component" value="Chromosome"/>
</dbReference>
<dbReference type="SUPFAM" id="SSF46689">
    <property type="entry name" value="Homeodomain-like"/>
    <property type="match status" value="1"/>
</dbReference>
<dbReference type="InterPro" id="IPR002514">
    <property type="entry name" value="Transposase_8"/>
</dbReference>
<dbReference type="AlphaFoldDB" id="D1AM12"/>
<dbReference type="Gene3D" id="1.10.10.60">
    <property type="entry name" value="Homeodomain-like"/>
    <property type="match status" value="1"/>
</dbReference>
<protein>
    <submittedName>
        <fullName evidence="2">Transposase IS3/IS911 family protein</fullName>
    </submittedName>
</protein>
<dbReference type="InterPro" id="IPR009057">
    <property type="entry name" value="Homeodomain-like_sf"/>
</dbReference>
<dbReference type="Pfam" id="PF01527">
    <property type="entry name" value="HTH_Tnp_1"/>
    <property type="match status" value="1"/>
</dbReference>
<keyword evidence="3" id="KW-1185">Reference proteome</keyword>
<reference evidence="3" key="1">
    <citation type="submission" date="2009-09" db="EMBL/GenBank/DDBJ databases">
        <title>The complete chromosome of Sebaldella termitidis ATCC 33386.</title>
        <authorList>
            <consortium name="US DOE Joint Genome Institute (JGI-PGF)"/>
            <person name="Lucas S."/>
            <person name="Copeland A."/>
            <person name="Lapidus A."/>
            <person name="Glavina del Rio T."/>
            <person name="Dalin E."/>
            <person name="Tice H."/>
            <person name="Bruce D."/>
            <person name="Goodwin L."/>
            <person name="Pitluck S."/>
            <person name="Kyrpides N."/>
            <person name="Mavromatis K."/>
            <person name="Ivanova N."/>
            <person name="Mikhailova N."/>
            <person name="Sims D."/>
            <person name="Meincke L."/>
            <person name="Brettin T."/>
            <person name="Detter J.C."/>
            <person name="Han C."/>
            <person name="Larimer F."/>
            <person name="Land M."/>
            <person name="Hauser L."/>
            <person name="Markowitz V."/>
            <person name="Cheng J.F."/>
            <person name="Hugenholtz P."/>
            <person name="Woyke T."/>
            <person name="Wu D."/>
            <person name="Eisen J.A."/>
        </authorList>
    </citation>
    <scope>NUCLEOTIDE SEQUENCE [LARGE SCALE GENOMIC DNA]</scope>
    <source>
        <strain evidence="3">ATCC 33386 / NCTC 11300</strain>
    </source>
</reference>